<evidence type="ECO:0000313" key="4">
    <source>
        <dbReference type="Proteomes" id="UP001519460"/>
    </source>
</evidence>
<gene>
    <name evidence="3" type="ORF">BaRGS_00000046</name>
</gene>
<keyword evidence="4" id="KW-1185">Reference proteome</keyword>
<dbReference type="PANTHER" id="PTHR46560">
    <property type="entry name" value="CYPHER, ISOFORM B"/>
    <property type="match status" value="1"/>
</dbReference>
<dbReference type="AlphaFoldDB" id="A0ABD0MA23"/>
<evidence type="ECO:0000313" key="3">
    <source>
        <dbReference type="EMBL" id="KAK7508480.1"/>
    </source>
</evidence>
<dbReference type="SMART" id="SM00241">
    <property type="entry name" value="ZP"/>
    <property type="match status" value="1"/>
</dbReference>
<evidence type="ECO:0000259" key="2">
    <source>
        <dbReference type="PROSITE" id="PS51034"/>
    </source>
</evidence>
<dbReference type="PROSITE" id="PS51034">
    <property type="entry name" value="ZP_2"/>
    <property type="match status" value="1"/>
</dbReference>
<dbReference type="Proteomes" id="UP001519460">
    <property type="component" value="Unassembled WGS sequence"/>
</dbReference>
<dbReference type="EMBL" id="JACVVK020000001">
    <property type="protein sequence ID" value="KAK7508480.1"/>
    <property type="molecule type" value="Genomic_DNA"/>
</dbReference>
<keyword evidence="1" id="KW-0812">Transmembrane</keyword>
<dbReference type="Pfam" id="PF25272">
    <property type="entry name" value="VERL_C"/>
    <property type="match status" value="1"/>
</dbReference>
<keyword evidence="1" id="KW-1133">Transmembrane helix</keyword>
<accession>A0ABD0MA23</accession>
<protein>
    <recommendedName>
        <fullName evidence="2">ZP domain-containing protein</fullName>
    </recommendedName>
</protein>
<organism evidence="3 4">
    <name type="scientific">Batillaria attramentaria</name>
    <dbReference type="NCBI Taxonomy" id="370345"/>
    <lineage>
        <taxon>Eukaryota</taxon>
        <taxon>Metazoa</taxon>
        <taxon>Spiralia</taxon>
        <taxon>Lophotrochozoa</taxon>
        <taxon>Mollusca</taxon>
        <taxon>Gastropoda</taxon>
        <taxon>Caenogastropoda</taxon>
        <taxon>Sorbeoconcha</taxon>
        <taxon>Cerithioidea</taxon>
        <taxon>Batillariidae</taxon>
        <taxon>Batillaria</taxon>
    </lineage>
</organism>
<proteinExistence type="predicted"/>
<name>A0ABD0MA23_9CAEN</name>
<sequence>MFGSHFGNASFDHTQMAVAQIVWFPRCKTDTFIMEFNYASNGPDVYDLFATSRRSTCGKQAGTVTGTGTYADPYVIRVDLNGGVSAQSPDCGVAQQTGPTEYTLSVTTAFSSEGTTADDTQYTIDCDFVIPTTAPSTGITSRVANYTCQAPDTIIFTYEQASSTAPYDVYSAGKQDTCSKSANQGSGAGQSGNSFVLEINVNDPLNACGVAALGSQTYSVLIYVQQLPDIITSSDVSYALTCDFASSSSQVITSIALPVSNIPAQGTATQIQPSASLYVVSAPSGSVLSTFAVGDPIQLAAQLLDGPATGLRVRDCTARPGPALTPVVQILNGQGCTTENGLVPPFVGENPSGSQAYTGSFQGFKFSGFDTVYFECVADFCYVENDLTCLGTHCSGVGRRKREITNSTNKTLHATTISAYVIVRAEIPTNLTGAITTRNTSQHESSRHWNRDVIIVVASLGSMCLLALLLAIVLGIKVVTLTSMTPQDERSFAAKTEADTSTGVYNRCHGERGLHY</sequence>
<evidence type="ECO:0000256" key="1">
    <source>
        <dbReference type="SAM" id="Phobius"/>
    </source>
</evidence>
<keyword evidence="1" id="KW-0472">Membrane</keyword>
<dbReference type="Gene3D" id="2.60.40.4100">
    <property type="entry name" value="Zona pellucida, ZP-C domain"/>
    <property type="match status" value="1"/>
</dbReference>
<dbReference type="InterPro" id="IPR057371">
    <property type="entry name" value="VERL_C"/>
</dbReference>
<dbReference type="InterPro" id="IPR042235">
    <property type="entry name" value="ZP-C_dom"/>
</dbReference>
<feature type="domain" description="ZP" evidence="2">
    <location>
        <begin position="147"/>
        <end position="401"/>
    </location>
</feature>
<reference evidence="3 4" key="1">
    <citation type="journal article" date="2023" name="Sci. Data">
        <title>Genome assembly of the Korean intertidal mud-creeper Batillaria attramentaria.</title>
        <authorList>
            <person name="Patra A.K."/>
            <person name="Ho P.T."/>
            <person name="Jun S."/>
            <person name="Lee S.J."/>
            <person name="Kim Y."/>
            <person name="Won Y.J."/>
        </authorList>
    </citation>
    <scope>NUCLEOTIDE SEQUENCE [LARGE SCALE GENOMIC DNA]</scope>
    <source>
        <strain evidence="3">Wonlab-2016</strain>
    </source>
</reference>
<dbReference type="PANTHER" id="PTHR46560:SF5">
    <property type="entry name" value="CYPHER, ISOFORM B"/>
    <property type="match status" value="1"/>
</dbReference>
<comment type="caution">
    <text evidence="3">The sequence shown here is derived from an EMBL/GenBank/DDBJ whole genome shotgun (WGS) entry which is preliminary data.</text>
</comment>
<dbReference type="InterPro" id="IPR001507">
    <property type="entry name" value="ZP_dom"/>
</dbReference>
<feature type="transmembrane region" description="Helical" evidence="1">
    <location>
        <begin position="453"/>
        <end position="476"/>
    </location>
</feature>